<gene>
    <name evidence="8" type="ORF">Agub_g13971</name>
</gene>
<organism evidence="8 9">
    <name type="scientific">Astrephomene gubernaculifera</name>
    <dbReference type="NCBI Taxonomy" id="47775"/>
    <lineage>
        <taxon>Eukaryota</taxon>
        <taxon>Viridiplantae</taxon>
        <taxon>Chlorophyta</taxon>
        <taxon>core chlorophytes</taxon>
        <taxon>Chlorophyceae</taxon>
        <taxon>CS clade</taxon>
        <taxon>Chlamydomonadales</taxon>
        <taxon>Astrephomenaceae</taxon>
        <taxon>Astrephomene</taxon>
    </lineage>
</organism>
<dbReference type="EMBL" id="BMAR01000051">
    <property type="protein sequence ID" value="GFR51552.1"/>
    <property type="molecule type" value="Genomic_DNA"/>
</dbReference>
<evidence type="ECO:0000256" key="1">
    <source>
        <dbReference type="ARBA" id="ARBA00004141"/>
    </source>
</evidence>
<evidence type="ECO:0000313" key="8">
    <source>
        <dbReference type="EMBL" id="GFR51552.1"/>
    </source>
</evidence>
<feature type="transmembrane region" description="Helical" evidence="7">
    <location>
        <begin position="131"/>
        <end position="156"/>
    </location>
</feature>
<dbReference type="PANTHER" id="PTHR30520:SF6">
    <property type="entry name" value="FORMATE_NITRATE FAMILY TRANSPORTER (EUROFUNG)"/>
    <property type="match status" value="1"/>
</dbReference>
<evidence type="ECO:0000256" key="2">
    <source>
        <dbReference type="ARBA" id="ARBA00022448"/>
    </source>
</evidence>
<dbReference type="InterPro" id="IPR000292">
    <property type="entry name" value="For/NO2_transpt"/>
</dbReference>
<dbReference type="InterPro" id="IPR023271">
    <property type="entry name" value="Aquaporin-like"/>
</dbReference>
<dbReference type="FunFam" id="1.20.1080.10:FF:000011">
    <property type="entry name" value="Formate family transporter"/>
    <property type="match status" value="1"/>
</dbReference>
<keyword evidence="5 7" id="KW-0472">Membrane</keyword>
<dbReference type="Pfam" id="PF01226">
    <property type="entry name" value="Form_Nir_trans"/>
    <property type="match status" value="1"/>
</dbReference>
<evidence type="ECO:0000256" key="6">
    <source>
        <dbReference type="ARBA" id="ARBA00049660"/>
    </source>
</evidence>
<dbReference type="Proteomes" id="UP001054857">
    <property type="component" value="Unassembled WGS sequence"/>
</dbReference>
<feature type="transmembrane region" description="Helical" evidence="7">
    <location>
        <begin position="98"/>
        <end position="119"/>
    </location>
</feature>
<accession>A0AAD3E300</accession>
<keyword evidence="3 7" id="KW-0812">Transmembrane</keyword>
<feature type="transmembrane region" description="Helical" evidence="7">
    <location>
        <begin position="185"/>
        <end position="207"/>
    </location>
</feature>
<keyword evidence="4 7" id="KW-1133">Transmembrane helix</keyword>
<evidence type="ECO:0000256" key="3">
    <source>
        <dbReference type="ARBA" id="ARBA00022692"/>
    </source>
</evidence>
<evidence type="ECO:0000256" key="5">
    <source>
        <dbReference type="ARBA" id="ARBA00023136"/>
    </source>
</evidence>
<dbReference type="AlphaFoldDB" id="A0AAD3E300"/>
<evidence type="ECO:0000256" key="7">
    <source>
        <dbReference type="SAM" id="Phobius"/>
    </source>
</evidence>
<dbReference type="Gene3D" id="1.20.1080.10">
    <property type="entry name" value="Glycerol uptake facilitator protein"/>
    <property type="match status" value="1"/>
</dbReference>
<evidence type="ECO:0000313" key="9">
    <source>
        <dbReference type="Proteomes" id="UP001054857"/>
    </source>
</evidence>
<reference evidence="8 9" key="1">
    <citation type="journal article" date="2021" name="Sci. Rep.">
        <title>Genome sequencing of the multicellular alga Astrephomene provides insights into convergent evolution of germ-soma differentiation.</title>
        <authorList>
            <person name="Yamashita S."/>
            <person name="Yamamoto K."/>
            <person name="Matsuzaki R."/>
            <person name="Suzuki S."/>
            <person name="Yamaguchi H."/>
            <person name="Hirooka S."/>
            <person name="Minakuchi Y."/>
            <person name="Miyagishima S."/>
            <person name="Kawachi M."/>
            <person name="Toyoda A."/>
            <person name="Nozaki H."/>
        </authorList>
    </citation>
    <scope>NUCLEOTIDE SEQUENCE [LARGE SCALE GENOMIC DNA]</scope>
    <source>
        <strain evidence="8 9">NIES-4017</strain>
    </source>
</reference>
<protein>
    <submittedName>
        <fullName evidence="8">Uncharacterized protein</fullName>
    </submittedName>
</protein>
<feature type="transmembrane region" description="Helical" evidence="7">
    <location>
        <begin position="309"/>
        <end position="327"/>
    </location>
</feature>
<dbReference type="GO" id="GO:0005886">
    <property type="term" value="C:plasma membrane"/>
    <property type="evidence" value="ECO:0007669"/>
    <property type="project" value="TreeGrafter"/>
</dbReference>
<feature type="transmembrane region" description="Helical" evidence="7">
    <location>
        <begin position="278"/>
        <end position="297"/>
    </location>
</feature>
<dbReference type="PANTHER" id="PTHR30520">
    <property type="entry name" value="FORMATE TRANSPORTER-RELATED"/>
    <property type="match status" value="1"/>
</dbReference>
<evidence type="ECO:0000256" key="4">
    <source>
        <dbReference type="ARBA" id="ARBA00022989"/>
    </source>
</evidence>
<proteinExistence type="inferred from homology"/>
<comment type="subcellular location">
    <subcellularLocation>
        <location evidence="1">Membrane</location>
        <topology evidence="1">Multi-pass membrane protein</topology>
    </subcellularLocation>
</comment>
<keyword evidence="2" id="KW-0813">Transport</keyword>
<feature type="transmembrane region" description="Helical" evidence="7">
    <location>
        <begin position="228"/>
        <end position="246"/>
    </location>
</feature>
<comment type="similarity">
    <text evidence="6">Belongs to the FNT transporter (TC 1.A.16) family.</text>
</comment>
<name>A0AAD3E300_9CHLO</name>
<comment type="caution">
    <text evidence="8">The sequence shown here is derived from an EMBL/GenBank/DDBJ whole genome shotgun (WGS) entry which is preliminary data.</text>
</comment>
<dbReference type="GO" id="GO:0015499">
    <property type="term" value="F:formate transmembrane transporter activity"/>
    <property type="evidence" value="ECO:0007669"/>
    <property type="project" value="TreeGrafter"/>
</dbReference>
<keyword evidence="9" id="KW-1185">Reference proteome</keyword>
<sequence length="348" mass="35431">MDTLKCQGSIFRTRSTAGQRSSACWMGQRVGRAICGVASVSQITIQPSNNNHMHISSSPPVPEAHPAPPPGVLPPIGAYNNIVSLGAAKAAMPAWKTFLMGVMAGCYISFGGFLAIMLATMCSGLGVTSPILTRLVMGALFPFGLLVTLVCGAELYTGNTALVTAAVLENKATVQGLLKNWSCSYLGNLVGSLAMVAVVSATGLLPVSPTGVAASMAVAKSSLPFGQAFVRGVLCNWLVCSAVWMASAATSLPGKAVAAYLPVMAFITLGLEHSVANMFMCTLGIVQGAPVSWATFLTGNLLPVTLGNTFAGAVCMAGAYALCFGAIGKALSSRPAAAPTAPQQPAAA</sequence>